<reference evidence="3" key="1">
    <citation type="submission" date="2016-10" db="EMBL/GenBank/DDBJ databases">
        <authorList>
            <person name="Varghese N."/>
            <person name="Submissions S."/>
        </authorList>
    </citation>
    <scope>NUCLEOTIDE SEQUENCE [LARGE SCALE GENOMIC DNA]</scope>
    <source>
        <strain evidence="3">IBRC-M 10403</strain>
    </source>
</reference>
<accession>A0A1G6VZ80</accession>
<organism evidence="2 3">
    <name type="scientific">Actinokineospora iranica</name>
    <dbReference type="NCBI Taxonomy" id="1271860"/>
    <lineage>
        <taxon>Bacteria</taxon>
        <taxon>Bacillati</taxon>
        <taxon>Actinomycetota</taxon>
        <taxon>Actinomycetes</taxon>
        <taxon>Pseudonocardiales</taxon>
        <taxon>Pseudonocardiaceae</taxon>
        <taxon>Actinokineospora</taxon>
    </lineage>
</organism>
<dbReference type="EMBL" id="FMZZ01000013">
    <property type="protein sequence ID" value="SDD58297.1"/>
    <property type="molecule type" value="Genomic_DNA"/>
</dbReference>
<sequence length="254" mass="27680">MSAAARTYATARLDVIKAAGGMAESGRLWRNMLSSQPLAFSIVGEFRAHERAALSVLERLTRLDLVEFGHLDSGKPAAIDPWVLNGLQAEWAPPMRQHTGDRSGFDMAAVVRTKAGDRVLVTVEVKYVDSFSPQKLDIPKYASHLEEAGIAEADANDLVNLGASQFLRSLLLTNSVRQRGLRGDSHFDQALAVILCRADDQRAHKVVEAVGQACSAPGLTVGMWSHEQLLSKAAAEPALHEWAQSMQRRYVLGP</sequence>
<gene>
    <name evidence="2" type="ORF">SAMN05216174_113148</name>
</gene>
<dbReference type="Proteomes" id="UP000199501">
    <property type="component" value="Unassembled WGS sequence"/>
</dbReference>
<evidence type="ECO:0000313" key="2">
    <source>
        <dbReference type="EMBL" id="SDD58297.1"/>
    </source>
</evidence>
<dbReference type="InterPro" id="IPR048822">
    <property type="entry name" value="PDDEXK_13"/>
</dbReference>
<dbReference type="Pfam" id="PF20796">
    <property type="entry name" value="PDDEXK_13"/>
    <property type="match status" value="1"/>
</dbReference>
<name>A0A1G6VZ80_9PSEU</name>
<evidence type="ECO:0000259" key="1">
    <source>
        <dbReference type="Pfam" id="PF20796"/>
    </source>
</evidence>
<proteinExistence type="predicted"/>
<dbReference type="AlphaFoldDB" id="A0A1G6VZ80"/>
<keyword evidence="3" id="KW-1185">Reference proteome</keyword>
<protein>
    <recommendedName>
        <fullName evidence="1">PD-(D/E)XK nuclease-like domain-containing protein</fullName>
    </recommendedName>
</protein>
<feature type="domain" description="PD-(D/E)XK nuclease-like" evidence="1">
    <location>
        <begin position="1"/>
        <end position="251"/>
    </location>
</feature>
<evidence type="ECO:0000313" key="3">
    <source>
        <dbReference type="Proteomes" id="UP000199501"/>
    </source>
</evidence>